<dbReference type="InterPro" id="IPR036922">
    <property type="entry name" value="Rieske_2Fe-2S_sf"/>
</dbReference>
<feature type="domain" description="Rieske" evidence="7">
    <location>
        <begin position="52"/>
        <end position="161"/>
    </location>
</feature>
<gene>
    <name evidence="8" type="primary">antA_1</name>
    <name evidence="8" type="ORF">PS723_01243</name>
</gene>
<evidence type="ECO:0000256" key="2">
    <source>
        <dbReference type="ARBA" id="ARBA00022714"/>
    </source>
</evidence>
<dbReference type="GO" id="GO:0005506">
    <property type="term" value="F:iron ion binding"/>
    <property type="evidence" value="ECO:0007669"/>
    <property type="project" value="InterPro"/>
</dbReference>
<dbReference type="EMBL" id="CABVHY010000005">
    <property type="protein sequence ID" value="VVN83026.1"/>
    <property type="molecule type" value="Genomic_DNA"/>
</dbReference>
<dbReference type="InterPro" id="IPR015879">
    <property type="entry name" value="Ring_hydroxy_dOase_asu_C_dom"/>
</dbReference>
<dbReference type="Gene3D" id="2.102.10.10">
    <property type="entry name" value="Rieske [2Fe-2S] iron-sulphur domain"/>
    <property type="match status" value="1"/>
</dbReference>
<proteinExistence type="predicted"/>
<accession>A0A5E7AVC1</accession>
<dbReference type="PANTHER" id="PTHR43756">
    <property type="entry name" value="CHOLINE MONOOXYGENASE, CHLOROPLASTIC"/>
    <property type="match status" value="1"/>
</dbReference>
<dbReference type="OrthoDB" id="9769355at2"/>
<dbReference type="Pfam" id="PF00848">
    <property type="entry name" value="Ring_hydroxyl_A"/>
    <property type="match status" value="1"/>
</dbReference>
<dbReference type="CDD" id="cd03469">
    <property type="entry name" value="Rieske_RO_Alpha_N"/>
    <property type="match status" value="1"/>
</dbReference>
<evidence type="ECO:0000256" key="1">
    <source>
        <dbReference type="ARBA" id="ARBA00001962"/>
    </source>
</evidence>
<evidence type="ECO:0000313" key="8">
    <source>
        <dbReference type="EMBL" id="VVN83026.1"/>
    </source>
</evidence>
<evidence type="ECO:0000256" key="5">
    <source>
        <dbReference type="ARBA" id="ARBA00023004"/>
    </source>
</evidence>
<dbReference type="PANTHER" id="PTHR43756:SF5">
    <property type="entry name" value="CHOLINE MONOOXYGENASE, CHLOROPLASTIC"/>
    <property type="match status" value="1"/>
</dbReference>
<reference evidence="8 9" key="1">
    <citation type="submission" date="2019-09" db="EMBL/GenBank/DDBJ databases">
        <authorList>
            <person name="Chandra G."/>
            <person name="Truman W A."/>
        </authorList>
    </citation>
    <scope>NUCLEOTIDE SEQUENCE [LARGE SCALE GENOMIC DNA]</scope>
    <source>
        <strain evidence="8">PS723</strain>
    </source>
</reference>
<dbReference type="GO" id="GO:0018618">
    <property type="term" value="F:anthranilate 1,2-dioxygenase (deaminating, decarboxylating) activity"/>
    <property type="evidence" value="ECO:0007669"/>
    <property type="project" value="UniProtKB-EC"/>
</dbReference>
<keyword evidence="3" id="KW-0479">Metal-binding</keyword>
<keyword evidence="4 8" id="KW-0560">Oxidoreductase</keyword>
<dbReference type="GO" id="GO:0051537">
    <property type="term" value="F:2 iron, 2 sulfur cluster binding"/>
    <property type="evidence" value="ECO:0007669"/>
    <property type="project" value="UniProtKB-KW"/>
</dbReference>
<dbReference type="Pfam" id="PF00355">
    <property type="entry name" value="Rieske"/>
    <property type="match status" value="1"/>
</dbReference>
<sequence>MSNLINTVTLEANPANPANPADLVLHDRVHTSLYTDGKIFDQELDKIFYSTWIWVAHASEIPESGSYKSTYVGKQPVIVVRDRKKDVHVLLNRCRHRGATVCEHKKGKTNSFVCPYHGWSYALDGSLRGVPHPESYADCLDKSELPLVSLRVEQYNGMIFATFKDDIEPLADYLGPAKKWIDLFMKQGAGYPVKVGGEHRFRFPGNWKIQLENTTDAYHFPLVHKSFLSSVDEQTLALFDFVEGPGYVEDLGNGHSVMVMIPDLIDLEANLDLPIPARFEELAEQLRAEGQDEQSVRRIVRAVGGSGFNLNLFPNIACSMAFFRVLQPIAVNETEIHHAVITMDGGPAVANRYRLRLHEHFQGPMGFGTPDDSEAWERVQRGASAGTDLWIMLNRGLPGERESEDGLVSDVSAETGMRAGYQQWKKMMSA</sequence>
<keyword evidence="8" id="KW-0223">Dioxygenase</keyword>
<dbReference type="AlphaFoldDB" id="A0A5E7AVC1"/>
<dbReference type="PRINTS" id="PR00090">
    <property type="entry name" value="RNGDIOXGNASE"/>
</dbReference>
<dbReference type="PROSITE" id="PS51296">
    <property type="entry name" value="RIESKE"/>
    <property type="match status" value="1"/>
</dbReference>
<evidence type="ECO:0000256" key="6">
    <source>
        <dbReference type="ARBA" id="ARBA00023014"/>
    </source>
</evidence>
<dbReference type="Gene3D" id="3.90.380.10">
    <property type="entry name" value="Naphthalene 1,2-dioxygenase Alpha Subunit, Chain A, domain 1"/>
    <property type="match status" value="1"/>
</dbReference>
<dbReference type="EC" id="1.14.12.1" evidence="8"/>
<dbReference type="InterPro" id="IPR001663">
    <property type="entry name" value="Rng_hydr_dOase-A"/>
</dbReference>
<dbReference type="InterPro" id="IPR017941">
    <property type="entry name" value="Rieske_2Fe-2S"/>
</dbReference>
<dbReference type="SUPFAM" id="SSF55961">
    <property type="entry name" value="Bet v1-like"/>
    <property type="match status" value="1"/>
</dbReference>
<evidence type="ECO:0000259" key="7">
    <source>
        <dbReference type="PROSITE" id="PS51296"/>
    </source>
</evidence>
<dbReference type="Proteomes" id="UP000379480">
    <property type="component" value="Unassembled WGS sequence"/>
</dbReference>
<organism evidence="8 9">
    <name type="scientific">Pseudomonas fluorescens</name>
    <dbReference type="NCBI Taxonomy" id="294"/>
    <lineage>
        <taxon>Bacteria</taxon>
        <taxon>Pseudomonadati</taxon>
        <taxon>Pseudomonadota</taxon>
        <taxon>Gammaproteobacteria</taxon>
        <taxon>Pseudomonadales</taxon>
        <taxon>Pseudomonadaceae</taxon>
        <taxon>Pseudomonas</taxon>
    </lineage>
</organism>
<name>A0A5E7AVC1_PSEFL</name>
<keyword evidence="6" id="KW-0411">Iron-sulfur</keyword>
<keyword evidence="2" id="KW-0001">2Fe-2S</keyword>
<comment type="cofactor">
    <cofactor evidence="1">
        <name>Fe cation</name>
        <dbReference type="ChEBI" id="CHEBI:24875"/>
    </cofactor>
</comment>
<dbReference type="CDD" id="cd08879">
    <property type="entry name" value="RHO_alpha_C_AntDO-like"/>
    <property type="match status" value="1"/>
</dbReference>
<evidence type="ECO:0000256" key="4">
    <source>
        <dbReference type="ARBA" id="ARBA00023002"/>
    </source>
</evidence>
<evidence type="ECO:0000313" key="9">
    <source>
        <dbReference type="Proteomes" id="UP000379480"/>
    </source>
</evidence>
<protein>
    <submittedName>
        <fullName evidence="8">Anthranilate 1,2-dioxygenase large subunit</fullName>
        <ecNumber evidence="8">1.14.12.1</ecNumber>
    </submittedName>
</protein>
<keyword evidence="5" id="KW-0408">Iron</keyword>
<dbReference type="RefSeq" id="WP_150802805.1">
    <property type="nucleotide sequence ID" value="NZ_CABVHY010000005.1"/>
</dbReference>
<evidence type="ECO:0000256" key="3">
    <source>
        <dbReference type="ARBA" id="ARBA00022723"/>
    </source>
</evidence>
<dbReference type="SUPFAM" id="SSF50022">
    <property type="entry name" value="ISP domain"/>
    <property type="match status" value="1"/>
</dbReference>